<organism evidence="5 6">
    <name type="scientific">Alkaliphilus hydrothermalis</name>
    <dbReference type="NCBI Taxonomy" id="1482730"/>
    <lineage>
        <taxon>Bacteria</taxon>
        <taxon>Bacillati</taxon>
        <taxon>Bacillota</taxon>
        <taxon>Clostridia</taxon>
        <taxon>Peptostreptococcales</taxon>
        <taxon>Natronincolaceae</taxon>
        <taxon>Alkaliphilus</taxon>
    </lineage>
</organism>
<protein>
    <submittedName>
        <fullName evidence="5">Biotin-dependent carboxylase-like uncharacterized protein</fullName>
    </submittedName>
</protein>
<dbReference type="SMART" id="SM00797">
    <property type="entry name" value="AHS2"/>
    <property type="match status" value="1"/>
</dbReference>
<evidence type="ECO:0000313" key="5">
    <source>
        <dbReference type="EMBL" id="MBM7613505.1"/>
    </source>
</evidence>
<evidence type="ECO:0000313" key="6">
    <source>
        <dbReference type="Proteomes" id="UP001314796"/>
    </source>
</evidence>
<evidence type="ECO:0000256" key="2">
    <source>
        <dbReference type="ARBA" id="ARBA00022801"/>
    </source>
</evidence>
<dbReference type="InterPro" id="IPR029000">
    <property type="entry name" value="Cyclophilin-like_dom_sf"/>
</dbReference>
<proteinExistence type="predicted"/>
<dbReference type="PANTHER" id="PTHR43309:SF5">
    <property type="entry name" value="5-OXOPROLINASE SUBUNIT C"/>
    <property type="match status" value="1"/>
</dbReference>
<dbReference type="RefSeq" id="WP_204399798.1">
    <property type="nucleotide sequence ID" value="NZ_JAFBEE010000001.1"/>
</dbReference>
<gene>
    <name evidence="5" type="ORF">JOC73_000013</name>
</gene>
<comment type="caution">
    <text evidence="5">The sequence shown here is derived from an EMBL/GenBank/DDBJ whole genome shotgun (WGS) entry which is preliminary data.</text>
</comment>
<evidence type="ECO:0000259" key="4">
    <source>
        <dbReference type="SMART" id="SM00797"/>
    </source>
</evidence>
<dbReference type="InterPro" id="IPR052708">
    <property type="entry name" value="PxpC"/>
</dbReference>
<dbReference type="PANTHER" id="PTHR43309">
    <property type="entry name" value="5-OXOPROLINASE SUBUNIT C"/>
    <property type="match status" value="1"/>
</dbReference>
<dbReference type="Proteomes" id="UP001314796">
    <property type="component" value="Unassembled WGS sequence"/>
</dbReference>
<dbReference type="InterPro" id="IPR003778">
    <property type="entry name" value="CT_A_B"/>
</dbReference>
<sequence length="349" mass="38927">MSNIKIIKAGLLTTLQDKGRFGFQQYGIPVAGAMDQYSLQLANLLVGNEVDNTALEFTLMGPTIQFEDNLTFAITGGEFQPTLNGKSIKMYQTIYAKKGDELAFSTVLNGCRGYLAIEGGFGVERIMGSQSTYLRGGFGGFEGRKLRSGDLIPLGKPTSGRSLGIRRIPKDMIPEYKSERVIRVIMGPEDNRFSKEGIETFLREEYHLSNQLDRMGYRLEGKKIQHLDGADIISGGINFGAIQVPGEGKPIIMMADHQTTGGYTKIANVISVDLPYLAQMKPEDKVTFKAITVEEAQGFFRRQVEGIRDLEKRFKENTEQTSSNEIRGRKKFNIIVNGKSYYVSVEERQ</sequence>
<dbReference type="Gene3D" id="2.40.100.10">
    <property type="entry name" value="Cyclophilin-like"/>
    <property type="match status" value="1"/>
</dbReference>
<dbReference type="EMBL" id="JAFBEE010000001">
    <property type="protein sequence ID" value="MBM7613505.1"/>
    <property type="molecule type" value="Genomic_DNA"/>
</dbReference>
<keyword evidence="2" id="KW-0378">Hydrolase</keyword>
<accession>A0ABS2NKN5</accession>
<dbReference type="Pfam" id="PF02626">
    <property type="entry name" value="CT_A_B"/>
    <property type="match status" value="1"/>
</dbReference>
<dbReference type="SUPFAM" id="SSF50891">
    <property type="entry name" value="Cyclophilin-like"/>
    <property type="match status" value="1"/>
</dbReference>
<feature type="domain" description="Carboxyltransferase" evidence="4">
    <location>
        <begin position="25"/>
        <end position="305"/>
    </location>
</feature>
<keyword evidence="6" id="KW-1185">Reference proteome</keyword>
<evidence type="ECO:0000256" key="1">
    <source>
        <dbReference type="ARBA" id="ARBA00022741"/>
    </source>
</evidence>
<evidence type="ECO:0000256" key="3">
    <source>
        <dbReference type="ARBA" id="ARBA00022840"/>
    </source>
</evidence>
<keyword evidence="1" id="KW-0547">Nucleotide-binding</keyword>
<reference evidence="5 6" key="1">
    <citation type="submission" date="2021-01" db="EMBL/GenBank/DDBJ databases">
        <title>Genomic Encyclopedia of Type Strains, Phase IV (KMG-IV): sequencing the most valuable type-strain genomes for metagenomic binning, comparative biology and taxonomic classification.</title>
        <authorList>
            <person name="Goeker M."/>
        </authorList>
    </citation>
    <scope>NUCLEOTIDE SEQUENCE [LARGE SCALE GENOMIC DNA]</scope>
    <source>
        <strain evidence="5 6">DSM 25890</strain>
    </source>
</reference>
<keyword evidence="3" id="KW-0067">ATP-binding</keyword>
<dbReference type="NCBIfam" id="TIGR00724">
    <property type="entry name" value="urea_amlyse_rel"/>
    <property type="match status" value="1"/>
</dbReference>
<name>A0ABS2NKN5_9FIRM</name>